<evidence type="ECO:0000256" key="1">
    <source>
        <dbReference type="SAM" id="SignalP"/>
    </source>
</evidence>
<keyword evidence="1" id="KW-0732">Signal</keyword>
<dbReference type="Proteomes" id="UP000283587">
    <property type="component" value="Unassembled WGS sequence"/>
</dbReference>
<gene>
    <name evidence="2" type="ORF">D3P05_23975</name>
</gene>
<dbReference type="CDD" id="cd07821">
    <property type="entry name" value="PYR_PYL_RCAR_like"/>
    <property type="match status" value="1"/>
</dbReference>
<reference evidence="3" key="1">
    <citation type="submission" date="2018-09" db="EMBL/GenBank/DDBJ databases">
        <title>Paracoccus onubensis nov. sp. a moderate halophilic bacterium isolated from Gruta de las Maravillas (Aracena, Spain).</title>
        <authorList>
            <person name="Jurado V."/>
            <person name="Gutierrez-Patricio S."/>
            <person name="Gonzalez-Pimentel J.L."/>
            <person name="Miller A.Z."/>
            <person name="Laiz L."/>
            <person name="Saiz-Jimenez C."/>
        </authorList>
    </citation>
    <scope>NUCLEOTIDE SEQUENCE [LARGE SCALE GENOMIC DNA]</scope>
    <source>
        <strain evidence="3">DSM 26381</strain>
    </source>
</reference>
<dbReference type="InterPro" id="IPR023393">
    <property type="entry name" value="START-like_dom_sf"/>
</dbReference>
<evidence type="ECO:0000313" key="3">
    <source>
        <dbReference type="Proteomes" id="UP000283587"/>
    </source>
</evidence>
<dbReference type="Gene3D" id="3.30.530.20">
    <property type="match status" value="1"/>
</dbReference>
<dbReference type="Pfam" id="PF10604">
    <property type="entry name" value="Polyketide_cyc2"/>
    <property type="match status" value="1"/>
</dbReference>
<feature type="chain" id="PRO_5019126217" evidence="1">
    <location>
        <begin position="21"/>
        <end position="175"/>
    </location>
</feature>
<dbReference type="AlphaFoldDB" id="A0A418ZQN7"/>
<dbReference type="SUPFAM" id="SSF55961">
    <property type="entry name" value="Bet v1-like"/>
    <property type="match status" value="1"/>
</dbReference>
<dbReference type="OrthoDB" id="1364128at2"/>
<dbReference type="EMBL" id="QZEW01000222">
    <property type="protein sequence ID" value="RJK97455.1"/>
    <property type="molecule type" value="Genomic_DNA"/>
</dbReference>
<dbReference type="RefSeq" id="WP_119901220.1">
    <property type="nucleotide sequence ID" value="NZ_QNRC01000084.1"/>
</dbReference>
<dbReference type="PANTHER" id="PTHR39332">
    <property type="entry name" value="BLL4707 PROTEIN"/>
    <property type="match status" value="1"/>
</dbReference>
<comment type="caution">
    <text evidence="2">The sequence shown here is derived from an EMBL/GenBank/DDBJ whole genome shotgun (WGS) entry which is preliminary data.</text>
</comment>
<feature type="signal peptide" evidence="1">
    <location>
        <begin position="1"/>
        <end position="20"/>
    </location>
</feature>
<protein>
    <submittedName>
        <fullName evidence="2">SRPBCC family protein</fullName>
    </submittedName>
</protein>
<sequence length="175" mass="18617">MLDRMKAALVAGLLAVPAWAHGPTPQEASRQVEIAAPAETVWEILKDPAALSDWHPQVASATLEGDGAGAKRTTELAGGSVLDGIDIVNDGNMTTRWRLSGENREVIPVSFYTNTIVVTPNGAGAEVQWKASFFRADTTNEPEESYSDAAAVTFMEQYIQDGLNGLKEQAEAAGS</sequence>
<keyword evidence="3" id="KW-1185">Reference proteome</keyword>
<dbReference type="InterPro" id="IPR019587">
    <property type="entry name" value="Polyketide_cyclase/dehydratase"/>
</dbReference>
<name>A0A418ZQN7_9RHOB</name>
<accession>A0A418ZQN7</accession>
<proteinExistence type="predicted"/>
<dbReference type="PANTHER" id="PTHR39332:SF7">
    <property type="entry name" value="SRPBCC FAMILY PROTEIN"/>
    <property type="match status" value="1"/>
</dbReference>
<organism evidence="2 3">
    <name type="scientific">Paracoccus siganidrum</name>
    <dbReference type="NCBI Taxonomy" id="1276757"/>
    <lineage>
        <taxon>Bacteria</taxon>
        <taxon>Pseudomonadati</taxon>
        <taxon>Pseudomonadota</taxon>
        <taxon>Alphaproteobacteria</taxon>
        <taxon>Rhodobacterales</taxon>
        <taxon>Paracoccaceae</taxon>
        <taxon>Paracoccus</taxon>
    </lineage>
</organism>
<evidence type="ECO:0000313" key="2">
    <source>
        <dbReference type="EMBL" id="RJK97455.1"/>
    </source>
</evidence>